<accession>A0ABP4SQW2</accession>
<dbReference type="PANTHER" id="PTHR44196">
    <property type="entry name" value="DEHYDROGENASE/REDUCTASE SDR FAMILY MEMBER 7B"/>
    <property type="match status" value="1"/>
</dbReference>
<dbReference type="InterPro" id="IPR036291">
    <property type="entry name" value="NAD(P)-bd_dom_sf"/>
</dbReference>
<evidence type="ECO:0000256" key="2">
    <source>
        <dbReference type="ARBA" id="ARBA00023002"/>
    </source>
</evidence>
<comment type="caution">
    <text evidence="3">The sequence shown here is derived from an EMBL/GenBank/DDBJ whole genome shotgun (WGS) entry which is preliminary data.</text>
</comment>
<dbReference type="EMBL" id="BAAANF010000005">
    <property type="protein sequence ID" value="GAA1675811.1"/>
    <property type="molecule type" value="Genomic_DNA"/>
</dbReference>
<evidence type="ECO:0000256" key="1">
    <source>
        <dbReference type="ARBA" id="ARBA00006484"/>
    </source>
</evidence>
<dbReference type="Proteomes" id="UP001500280">
    <property type="component" value="Unassembled WGS sequence"/>
</dbReference>
<comment type="similarity">
    <text evidence="1">Belongs to the short-chain dehydrogenases/reductases (SDR) family.</text>
</comment>
<name>A0ABP4SQW2_9ACTN</name>
<gene>
    <name evidence="3" type="ORF">GCM10009745_18720</name>
</gene>
<dbReference type="PANTHER" id="PTHR44196:SF1">
    <property type="entry name" value="DEHYDROGENASE_REDUCTASE SDR FAMILY MEMBER 7B"/>
    <property type="match status" value="1"/>
</dbReference>
<dbReference type="CDD" id="cd05233">
    <property type="entry name" value="SDR_c"/>
    <property type="match status" value="1"/>
</dbReference>
<evidence type="ECO:0000313" key="4">
    <source>
        <dbReference type="Proteomes" id="UP001500280"/>
    </source>
</evidence>
<dbReference type="Gene3D" id="3.40.50.720">
    <property type="entry name" value="NAD(P)-binding Rossmann-like Domain"/>
    <property type="match status" value="1"/>
</dbReference>
<dbReference type="InterPro" id="IPR002347">
    <property type="entry name" value="SDR_fam"/>
</dbReference>
<dbReference type="SUPFAM" id="SSF51735">
    <property type="entry name" value="NAD(P)-binding Rossmann-fold domains"/>
    <property type="match status" value="1"/>
</dbReference>
<reference evidence="4" key="1">
    <citation type="journal article" date="2019" name="Int. J. Syst. Evol. Microbiol.">
        <title>The Global Catalogue of Microorganisms (GCM) 10K type strain sequencing project: providing services to taxonomists for standard genome sequencing and annotation.</title>
        <authorList>
            <consortium name="The Broad Institute Genomics Platform"/>
            <consortium name="The Broad Institute Genome Sequencing Center for Infectious Disease"/>
            <person name="Wu L."/>
            <person name="Ma J."/>
        </authorList>
    </citation>
    <scope>NUCLEOTIDE SEQUENCE [LARGE SCALE GENOMIC DNA]</scope>
    <source>
        <strain evidence="4">JCM 14307</strain>
    </source>
</reference>
<dbReference type="PRINTS" id="PR00081">
    <property type="entry name" value="GDHRDH"/>
</dbReference>
<protein>
    <submittedName>
        <fullName evidence="3">SDR family NAD(P)-dependent oxidoreductase</fullName>
    </submittedName>
</protein>
<proteinExistence type="inferred from homology"/>
<sequence length="280" mass="29538">MGKVRGQPLGSGDIPSDGGLPLEMGGARWVGADLGCWVRRLGAWLGWGMGVEGVRVLVTGAGRDTGRLLAVAFAARGAEVVVTARTMGAAEETVGVIRSAGGTAEAAVLDLADPASIAALEVDRLDVLVNSAARYLQETASPEEISDAIAGAGIGTVLLTERLLPLLRESERPDIVNLISAAGENGQHRSTAHAAFYAAKHAQAGYAEILSERVRPEGIRVISLFPPDFVQDGPRETGAELTAQSVIDCVLFAVGQPRDCFIRAIHFEQARHFEQRAPQR</sequence>
<organism evidence="3 4">
    <name type="scientific">Kribbella yunnanensis</name>
    <dbReference type="NCBI Taxonomy" id="190194"/>
    <lineage>
        <taxon>Bacteria</taxon>
        <taxon>Bacillati</taxon>
        <taxon>Actinomycetota</taxon>
        <taxon>Actinomycetes</taxon>
        <taxon>Propionibacteriales</taxon>
        <taxon>Kribbellaceae</taxon>
        <taxon>Kribbella</taxon>
    </lineage>
</organism>
<evidence type="ECO:0000313" key="3">
    <source>
        <dbReference type="EMBL" id="GAA1675811.1"/>
    </source>
</evidence>
<dbReference type="Pfam" id="PF00106">
    <property type="entry name" value="adh_short"/>
    <property type="match status" value="1"/>
</dbReference>
<keyword evidence="2" id="KW-0560">Oxidoreductase</keyword>
<keyword evidence="4" id="KW-1185">Reference proteome</keyword>